<evidence type="ECO:0000313" key="6">
    <source>
        <dbReference type="Proteomes" id="UP001609186"/>
    </source>
</evidence>
<keyword evidence="2" id="KW-0547">Nucleotide-binding</keyword>
<sequence>MELTRDEMHDAADAATDWDVAQTASAHTSEAQLRSVATQSDALARLPFSDLFLEPSGSAWFKTFSRDPVRHEVTGAALADALDLRAILNEGVKKLDFRVTYQGVPMRGARLDTAQGALYVCRRHQEGAIEFESLGYGHRLETALLSSELCGGGLVLLTGGTSSGKTVGATALLVAFLKLYGGCAYTVENPIEVDIEGEYEGDGGVTGTCYQTEVDDDAQFAFEIRRRLRGAPNILMIGELRTAEAIAQAFLAATSGVLVIATYHTDDQLTGLQRLSSMLRDAGYDAGLFASGLAAVVHQRLSARWQDDVLIRELDVSPLVIKGAEDERGLRSQLHGTDFRQMISEIDRQRRVAHNLDLSLAF</sequence>
<keyword evidence="3" id="KW-0067">ATP-binding</keyword>
<name>A0ABW7LBK9_9BURK</name>
<dbReference type="InterPro" id="IPR001482">
    <property type="entry name" value="T2SS/T4SS_dom"/>
</dbReference>
<feature type="domain" description="Bacterial type II secretion system protein E" evidence="4">
    <location>
        <begin position="94"/>
        <end position="304"/>
    </location>
</feature>
<gene>
    <name evidence="5" type="ORF">ACGTRS_28660</name>
</gene>
<dbReference type="InterPro" id="IPR027417">
    <property type="entry name" value="P-loop_NTPase"/>
</dbReference>
<evidence type="ECO:0000259" key="4">
    <source>
        <dbReference type="Pfam" id="PF00437"/>
    </source>
</evidence>
<dbReference type="PANTHER" id="PTHR30258:SF3">
    <property type="entry name" value="SLL1921 PROTEIN"/>
    <property type="match status" value="1"/>
</dbReference>
<accession>A0ABW7LBK9</accession>
<reference evidence="5 6" key="1">
    <citation type="submission" date="2024-10" db="EMBL/GenBank/DDBJ databases">
        <title>Burkholderia semiarida in Mexico.</title>
        <authorList>
            <person name="Estrada P."/>
        </authorList>
    </citation>
    <scope>NUCLEOTIDE SEQUENCE [LARGE SCALE GENOMIC DNA]</scope>
    <source>
        <strain evidence="5 6">CLM7-1</strain>
    </source>
</reference>
<evidence type="ECO:0000313" key="5">
    <source>
        <dbReference type="EMBL" id="MFH5255208.1"/>
    </source>
</evidence>
<dbReference type="RefSeq" id="WP_395130979.1">
    <property type="nucleotide sequence ID" value="NZ_JBIMPM010000050.1"/>
</dbReference>
<dbReference type="Proteomes" id="UP001609186">
    <property type="component" value="Unassembled WGS sequence"/>
</dbReference>
<keyword evidence="6" id="KW-1185">Reference proteome</keyword>
<dbReference type="Pfam" id="PF00437">
    <property type="entry name" value="T2SSE"/>
    <property type="match status" value="1"/>
</dbReference>
<dbReference type="PANTHER" id="PTHR30258">
    <property type="entry name" value="TYPE II SECRETION SYSTEM PROTEIN GSPE-RELATED"/>
    <property type="match status" value="1"/>
</dbReference>
<dbReference type="SUPFAM" id="SSF52540">
    <property type="entry name" value="P-loop containing nucleoside triphosphate hydrolases"/>
    <property type="match status" value="1"/>
</dbReference>
<evidence type="ECO:0000256" key="2">
    <source>
        <dbReference type="ARBA" id="ARBA00022741"/>
    </source>
</evidence>
<protein>
    <submittedName>
        <fullName evidence="5">ATPase, T2SS/T4P/T4SS family</fullName>
    </submittedName>
</protein>
<dbReference type="Gene3D" id="3.40.50.300">
    <property type="entry name" value="P-loop containing nucleotide triphosphate hydrolases"/>
    <property type="match status" value="1"/>
</dbReference>
<proteinExistence type="inferred from homology"/>
<organism evidence="5 6">
    <name type="scientific">Burkholderia semiarida</name>
    <dbReference type="NCBI Taxonomy" id="2843303"/>
    <lineage>
        <taxon>Bacteria</taxon>
        <taxon>Pseudomonadati</taxon>
        <taxon>Pseudomonadota</taxon>
        <taxon>Betaproteobacteria</taxon>
        <taxon>Burkholderiales</taxon>
        <taxon>Burkholderiaceae</taxon>
        <taxon>Burkholderia</taxon>
        <taxon>Burkholderia cepacia complex</taxon>
    </lineage>
</organism>
<dbReference type="EMBL" id="JBIMPM010000050">
    <property type="protein sequence ID" value="MFH5255208.1"/>
    <property type="molecule type" value="Genomic_DNA"/>
</dbReference>
<evidence type="ECO:0000256" key="3">
    <source>
        <dbReference type="ARBA" id="ARBA00022840"/>
    </source>
</evidence>
<comment type="similarity">
    <text evidence="1">Belongs to the GSP E family.</text>
</comment>
<comment type="caution">
    <text evidence="5">The sequence shown here is derived from an EMBL/GenBank/DDBJ whole genome shotgun (WGS) entry which is preliminary data.</text>
</comment>
<evidence type="ECO:0000256" key="1">
    <source>
        <dbReference type="ARBA" id="ARBA00006611"/>
    </source>
</evidence>